<protein>
    <recommendedName>
        <fullName evidence="2">F-box domain-containing protein</fullName>
    </recommendedName>
</protein>
<sequence length="481" mass="55338">MAYVQGGDGGERASRCRGRRSGRGYQGPDLISSLPDDLLYHILSFVTTPEAVRTSALSRRWTGVWTRVPRLLLLDEESKDVDRMLDSFDGVLRRYATDVDIADLTISYHWDCPEVTEERATSWAGFAARRVTGRFDLSVKVQSAGTDEHFLELPWFERTAEISLDMSGMRVQLPPAAAAGNFTRLTKLQMSHLLFMDGGGGEGISDVVSRRCPRLETLELEHIDDVEALSLSSESLLCLRLVSLFPLRRLDLEAANLRRMQLEDCFAGHGGWNGGTAMRLSTPVLEEVVWEDEYPDVVEVYSEEQWNLIHQMQLPYYSELDLVVTTNGHRSYGSNIIHFLKRNSSIRNLTLALWTYDKFFQYRARNNPAAVRCMPEHCTCHERSKWWDQEAISLDSLEQLVIRDISGELEERQLTYFIVRNSKALKKLVVVFWRRVTGSRRRFLRNLRKLSASGCTIEFNFPRVRKRTYRDRRMGKIVIKV</sequence>
<dbReference type="InterPro" id="IPR036047">
    <property type="entry name" value="F-box-like_dom_sf"/>
</dbReference>
<proteinExistence type="predicted"/>
<dbReference type="Pfam" id="PF00646">
    <property type="entry name" value="F-box"/>
    <property type="match status" value="1"/>
</dbReference>
<evidence type="ECO:0000256" key="1">
    <source>
        <dbReference type="SAM" id="MobiDB-lite"/>
    </source>
</evidence>
<reference evidence="3" key="2">
    <citation type="submission" date="2013-04" db="UniProtKB">
        <authorList>
            <consortium name="EnsemblPlants"/>
        </authorList>
    </citation>
    <scope>IDENTIFICATION</scope>
</reference>
<dbReference type="OMA" id="TTQVGHD"/>
<dbReference type="Gramene" id="OB07G23730.1">
    <property type="protein sequence ID" value="OB07G23730.1"/>
    <property type="gene ID" value="OB07G23730"/>
</dbReference>
<accession>J3MLU1</accession>
<name>J3MLU1_ORYBR</name>
<dbReference type="InterPro" id="IPR001810">
    <property type="entry name" value="F-box_dom"/>
</dbReference>
<dbReference type="Proteomes" id="UP000006038">
    <property type="component" value="Chromosome 7"/>
</dbReference>
<dbReference type="InterPro" id="IPR006566">
    <property type="entry name" value="FBD"/>
</dbReference>
<evidence type="ECO:0000313" key="3">
    <source>
        <dbReference type="EnsemblPlants" id="OB07G23730.1"/>
    </source>
</evidence>
<dbReference type="SUPFAM" id="SSF52047">
    <property type="entry name" value="RNI-like"/>
    <property type="match status" value="1"/>
</dbReference>
<evidence type="ECO:0000259" key="2">
    <source>
        <dbReference type="PROSITE" id="PS50181"/>
    </source>
</evidence>
<dbReference type="Gene3D" id="3.80.10.10">
    <property type="entry name" value="Ribonuclease Inhibitor"/>
    <property type="match status" value="1"/>
</dbReference>
<feature type="domain" description="F-box" evidence="2">
    <location>
        <begin position="28"/>
        <end position="64"/>
    </location>
</feature>
<reference evidence="3" key="1">
    <citation type="journal article" date="2013" name="Nat. Commun.">
        <title>Whole-genome sequencing of Oryza brachyantha reveals mechanisms underlying Oryza genome evolution.</title>
        <authorList>
            <person name="Chen J."/>
            <person name="Huang Q."/>
            <person name="Gao D."/>
            <person name="Wang J."/>
            <person name="Lang Y."/>
            <person name="Liu T."/>
            <person name="Li B."/>
            <person name="Bai Z."/>
            <person name="Luis Goicoechea J."/>
            <person name="Liang C."/>
            <person name="Chen C."/>
            <person name="Zhang W."/>
            <person name="Sun S."/>
            <person name="Liao Y."/>
            <person name="Zhang X."/>
            <person name="Yang L."/>
            <person name="Song C."/>
            <person name="Wang M."/>
            <person name="Shi J."/>
            <person name="Liu G."/>
            <person name="Liu J."/>
            <person name="Zhou H."/>
            <person name="Zhou W."/>
            <person name="Yu Q."/>
            <person name="An N."/>
            <person name="Chen Y."/>
            <person name="Cai Q."/>
            <person name="Wang B."/>
            <person name="Liu B."/>
            <person name="Min J."/>
            <person name="Huang Y."/>
            <person name="Wu H."/>
            <person name="Li Z."/>
            <person name="Zhang Y."/>
            <person name="Yin Y."/>
            <person name="Song W."/>
            <person name="Jiang J."/>
            <person name="Jackson S.A."/>
            <person name="Wing R.A."/>
            <person name="Wang J."/>
            <person name="Chen M."/>
        </authorList>
    </citation>
    <scope>NUCLEOTIDE SEQUENCE [LARGE SCALE GENOMIC DNA]</scope>
    <source>
        <strain evidence="3">cv. IRGC 101232</strain>
    </source>
</reference>
<dbReference type="CDD" id="cd22160">
    <property type="entry name" value="F-box_AtFBL13-like"/>
    <property type="match status" value="1"/>
</dbReference>
<evidence type="ECO:0000313" key="4">
    <source>
        <dbReference type="Proteomes" id="UP000006038"/>
    </source>
</evidence>
<dbReference type="InterPro" id="IPR032675">
    <property type="entry name" value="LRR_dom_sf"/>
</dbReference>
<dbReference type="PROSITE" id="PS50181">
    <property type="entry name" value="FBOX"/>
    <property type="match status" value="1"/>
</dbReference>
<dbReference type="HOGENOM" id="CLU_017148_7_0_1"/>
<organism evidence="3">
    <name type="scientific">Oryza brachyantha</name>
    <name type="common">malo sina</name>
    <dbReference type="NCBI Taxonomy" id="4533"/>
    <lineage>
        <taxon>Eukaryota</taxon>
        <taxon>Viridiplantae</taxon>
        <taxon>Streptophyta</taxon>
        <taxon>Embryophyta</taxon>
        <taxon>Tracheophyta</taxon>
        <taxon>Spermatophyta</taxon>
        <taxon>Magnoliopsida</taxon>
        <taxon>Liliopsida</taxon>
        <taxon>Poales</taxon>
        <taxon>Poaceae</taxon>
        <taxon>BOP clade</taxon>
        <taxon>Oryzoideae</taxon>
        <taxon>Oryzeae</taxon>
        <taxon>Oryzinae</taxon>
        <taxon>Oryza</taxon>
    </lineage>
</organism>
<dbReference type="AlphaFoldDB" id="J3MLU1"/>
<dbReference type="InterPro" id="IPR055312">
    <property type="entry name" value="FBL15-like"/>
</dbReference>
<feature type="region of interest" description="Disordered" evidence="1">
    <location>
        <begin position="1"/>
        <end position="28"/>
    </location>
</feature>
<dbReference type="PANTHER" id="PTHR34709">
    <property type="entry name" value="OS10G0396666 PROTEIN"/>
    <property type="match status" value="1"/>
</dbReference>
<dbReference type="Pfam" id="PF08387">
    <property type="entry name" value="FBD"/>
    <property type="match status" value="1"/>
</dbReference>
<keyword evidence="4" id="KW-1185">Reference proteome</keyword>
<dbReference type="InterPro" id="IPR053781">
    <property type="entry name" value="F-box_AtFBL13-like"/>
</dbReference>
<dbReference type="EnsemblPlants" id="OB07G23730.1">
    <property type="protein sequence ID" value="OB07G23730.1"/>
    <property type="gene ID" value="OB07G23730"/>
</dbReference>
<dbReference type="SUPFAM" id="SSF81383">
    <property type="entry name" value="F-box domain"/>
    <property type="match status" value="1"/>
</dbReference>
<dbReference type="PANTHER" id="PTHR34709:SF25">
    <property type="entry name" value="OS06G0688400 PROTEIN"/>
    <property type="match status" value="1"/>
</dbReference>